<reference evidence="4" key="1">
    <citation type="submission" date="2020-01" db="EMBL/GenBank/DDBJ databases">
        <title>Sphingomonas sp. strain CSW-10.</title>
        <authorList>
            <person name="Chen W.-M."/>
        </authorList>
    </citation>
    <scope>NUCLEOTIDE SEQUENCE [LARGE SCALE GENOMIC DNA]</scope>
    <source>
        <strain evidence="4">CCP-1</strain>
    </source>
</reference>
<dbReference type="PRINTS" id="PR00368">
    <property type="entry name" value="FADPNR"/>
</dbReference>
<accession>A0ABW9Y1R6</accession>
<feature type="domain" description="FAD-dependent urate hydroxylase HpyO/Asp monooxygenase CreE-like FAD/NAD(P)-binding" evidence="2">
    <location>
        <begin position="25"/>
        <end position="168"/>
    </location>
</feature>
<dbReference type="InterPro" id="IPR036188">
    <property type="entry name" value="FAD/NAD-bd_sf"/>
</dbReference>
<dbReference type="Pfam" id="PF13454">
    <property type="entry name" value="NAD_binding_9"/>
    <property type="match status" value="1"/>
</dbReference>
<feature type="region of interest" description="Disordered" evidence="1">
    <location>
        <begin position="1"/>
        <end position="22"/>
    </location>
</feature>
<sequence>MKDHPGPGQSSPVTGPDRPGPHALIVGGGASGVLAAAHLLRRDPQARVTLVEPRDRIGLGLAYSTSDENHLLNVRAGNMSALADDPQHFLDWLAKAGHDATPDCFVRRRIYGEYLADLLSVWRGGHPARFRRAHGICTGLTEGPFGAVATFADGTAQLADHVILATGHTQPRPAEDTALQPAWDPLPRLPAEASVLILGTGLTMVDQVLSLLDAGFEGCIMAISRRGLLPRAHRPTTPLRLGPQDIPFGAPTRALCRWLRTLAQTAEGKGGTWRDAMDGVRPYVRRIWRSLPPVERARFLRHGQRWWDIHRHRMPPCSEARLRAAMTDGQLILLRGDVLRVDRSGTGIRAIYRPYGAGSTAALSAAVAIDARGLRGRPADSPLLAGLLHDGTARMDPLGIGLDIADDGSLIRADGTPSPHLSAIGPVSRAAFWEVTAIPDIRIQAAALAERIATVHRG</sequence>
<dbReference type="InterPro" id="IPR038732">
    <property type="entry name" value="HpyO/CreE_NAD-binding"/>
</dbReference>
<comment type="caution">
    <text evidence="3">The sequence shown here is derived from an EMBL/GenBank/DDBJ whole genome shotgun (WGS) entry which is preliminary data.</text>
</comment>
<dbReference type="SUPFAM" id="SSF51905">
    <property type="entry name" value="FAD/NAD(P)-binding domain"/>
    <property type="match status" value="1"/>
</dbReference>
<evidence type="ECO:0000256" key="1">
    <source>
        <dbReference type="SAM" id="MobiDB-lite"/>
    </source>
</evidence>
<keyword evidence="4" id="KW-1185">Reference proteome</keyword>
<organism evidence="3 4">
    <name type="scientific">Paragemmobacter ruber</name>
    <dbReference type="NCBI Taxonomy" id="1985673"/>
    <lineage>
        <taxon>Bacteria</taxon>
        <taxon>Pseudomonadati</taxon>
        <taxon>Pseudomonadota</taxon>
        <taxon>Alphaproteobacteria</taxon>
        <taxon>Rhodobacterales</taxon>
        <taxon>Paracoccaceae</taxon>
        <taxon>Paragemmobacter</taxon>
    </lineage>
</organism>
<protein>
    <submittedName>
        <fullName evidence="3">NAD(P)-binding protein</fullName>
    </submittedName>
</protein>
<dbReference type="EMBL" id="JAAATW010000001">
    <property type="protein sequence ID" value="NBE06452.1"/>
    <property type="molecule type" value="Genomic_DNA"/>
</dbReference>
<dbReference type="PANTHER" id="PTHR40254">
    <property type="entry name" value="BLR0577 PROTEIN"/>
    <property type="match status" value="1"/>
</dbReference>
<dbReference type="Proteomes" id="UP001517376">
    <property type="component" value="Unassembled WGS sequence"/>
</dbReference>
<gene>
    <name evidence="3" type="ORF">GU920_02815</name>
</gene>
<dbReference type="Gene3D" id="3.50.50.60">
    <property type="entry name" value="FAD/NAD(P)-binding domain"/>
    <property type="match status" value="2"/>
</dbReference>
<evidence type="ECO:0000313" key="4">
    <source>
        <dbReference type="Proteomes" id="UP001517376"/>
    </source>
</evidence>
<evidence type="ECO:0000259" key="2">
    <source>
        <dbReference type="Pfam" id="PF13454"/>
    </source>
</evidence>
<proteinExistence type="predicted"/>
<dbReference type="InterPro" id="IPR052189">
    <property type="entry name" value="L-asp_N-monooxygenase_NS-form"/>
</dbReference>
<name>A0ABW9Y1R6_9RHOB</name>
<dbReference type="PANTHER" id="PTHR40254:SF1">
    <property type="entry name" value="BLR0577 PROTEIN"/>
    <property type="match status" value="1"/>
</dbReference>
<dbReference type="RefSeq" id="WP_161765451.1">
    <property type="nucleotide sequence ID" value="NZ_JAAATW010000001.1"/>
</dbReference>
<evidence type="ECO:0000313" key="3">
    <source>
        <dbReference type="EMBL" id="NBE06452.1"/>
    </source>
</evidence>